<dbReference type="Proteomes" id="UP000245768">
    <property type="component" value="Unassembled WGS sequence"/>
</dbReference>
<dbReference type="PROSITE" id="PS51384">
    <property type="entry name" value="FAD_FR"/>
    <property type="match status" value="1"/>
</dbReference>
<keyword evidence="11 13" id="KW-0472">Membrane</keyword>
<feature type="transmembrane region" description="Helical" evidence="13">
    <location>
        <begin position="107"/>
        <end position="130"/>
    </location>
</feature>
<keyword evidence="5" id="KW-1003">Cell membrane</keyword>
<organism evidence="15 16">
    <name type="scientific">Acaromyces ingoldii</name>
    <dbReference type="NCBI Taxonomy" id="215250"/>
    <lineage>
        <taxon>Eukaryota</taxon>
        <taxon>Fungi</taxon>
        <taxon>Dikarya</taxon>
        <taxon>Basidiomycota</taxon>
        <taxon>Ustilaginomycotina</taxon>
        <taxon>Exobasidiomycetes</taxon>
        <taxon>Exobasidiales</taxon>
        <taxon>Cryptobasidiaceae</taxon>
        <taxon>Acaromyces</taxon>
    </lineage>
</organism>
<dbReference type="RefSeq" id="XP_025381533.1">
    <property type="nucleotide sequence ID" value="XM_025519514.1"/>
</dbReference>
<evidence type="ECO:0000256" key="12">
    <source>
        <dbReference type="ARBA" id="ARBA00048483"/>
    </source>
</evidence>
<dbReference type="GO" id="GO:0006879">
    <property type="term" value="P:intracellular iron ion homeostasis"/>
    <property type="evidence" value="ECO:0007669"/>
    <property type="project" value="TreeGrafter"/>
</dbReference>
<dbReference type="InterPro" id="IPR017938">
    <property type="entry name" value="Riboflavin_synthase-like_b-brl"/>
</dbReference>
<evidence type="ECO:0000313" key="15">
    <source>
        <dbReference type="EMBL" id="PWN94335.1"/>
    </source>
</evidence>
<dbReference type="SFLD" id="SFLDS00052">
    <property type="entry name" value="Ferric_Reductase_Domain"/>
    <property type="match status" value="1"/>
</dbReference>
<dbReference type="EC" id="1.16.1.9" evidence="3"/>
<dbReference type="STRING" id="215250.A0A316Z2C6"/>
<comment type="catalytic activity">
    <reaction evidence="12">
        <text>2 a Fe(II)-siderophore + NADP(+) + H(+) = 2 a Fe(III)-siderophore + NADPH</text>
        <dbReference type="Rhea" id="RHEA:28795"/>
        <dbReference type="Rhea" id="RHEA-COMP:11342"/>
        <dbReference type="Rhea" id="RHEA-COMP:11344"/>
        <dbReference type="ChEBI" id="CHEBI:15378"/>
        <dbReference type="ChEBI" id="CHEBI:29033"/>
        <dbReference type="ChEBI" id="CHEBI:29034"/>
        <dbReference type="ChEBI" id="CHEBI:57783"/>
        <dbReference type="ChEBI" id="CHEBI:58349"/>
        <dbReference type="EC" id="1.16.1.9"/>
    </reaction>
</comment>
<evidence type="ECO:0000256" key="4">
    <source>
        <dbReference type="ARBA" id="ARBA00022448"/>
    </source>
</evidence>
<dbReference type="InterPro" id="IPR013130">
    <property type="entry name" value="Fe3_Rdtase_TM_dom"/>
</dbReference>
<dbReference type="PANTHER" id="PTHR32361">
    <property type="entry name" value="FERRIC/CUPRIC REDUCTASE TRANSMEMBRANE COMPONENT"/>
    <property type="match status" value="1"/>
</dbReference>
<dbReference type="GO" id="GO:0006826">
    <property type="term" value="P:iron ion transport"/>
    <property type="evidence" value="ECO:0007669"/>
    <property type="project" value="TreeGrafter"/>
</dbReference>
<dbReference type="CDD" id="cd06186">
    <property type="entry name" value="NOX_Duox_like_FAD_NADP"/>
    <property type="match status" value="1"/>
</dbReference>
<dbReference type="GO" id="GO:0005886">
    <property type="term" value="C:plasma membrane"/>
    <property type="evidence" value="ECO:0007669"/>
    <property type="project" value="UniProtKB-SubCell"/>
</dbReference>
<dbReference type="GeneID" id="37041430"/>
<dbReference type="OrthoDB" id="17725at2759"/>
<dbReference type="Pfam" id="PF08030">
    <property type="entry name" value="NAD_binding_6"/>
    <property type="match status" value="1"/>
</dbReference>
<feature type="domain" description="FAD-binding FR-type" evidence="14">
    <location>
        <begin position="303"/>
        <end position="432"/>
    </location>
</feature>
<feature type="transmembrane region" description="Helical" evidence="13">
    <location>
        <begin position="150"/>
        <end position="175"/>
    </location>
</feature>
<keyword evidence="9" id="KW-0560">Oxidoreductase</keyword>
<evidence type="ECO:0000259" key="14">
    <source>
        <dbReference type="PROSITE" id="PS51384"/>
    </source>
</evidence>
<protein>
    <recommendedName>
        <fullName evidence="3">ferric-chelate reductase (NADPH)</fullName>
        <ecNumber evidence="3">1.16.1.9</ecNumber>
    </recommendedName>
</protein>
<dbReference type="Gene3D" id="3.40.50.80">
    <property type="entry name" value="Nucleotide-binding domain of ferredoxin-NADP reductase (FNR) module"/>
    <property type="match status" value="1"/>
</dbReference>
<evidence type="ECO:0000256" key="5">
    <source>
        <dbReference type="ARBA" id="ARBA00022475"/>
    </source>
</evidence>
<dbReference type="SUPFAM" id="SSF63380">
    <property type="entry name" value="Riboflavin synthase domain-like"/>
    <property type="match status" value="1"/>
</dbReference>
<sequence length="634" mass="70714">MESSYSLWLLPRHEGHNPTSLDPNDPGNTKADPWAGQAKYARAMAYTCFALIALAALHALARRFLSLPRSFLALSRYFAYKPILPSRQQRRASRRETFLRRAIDVRLPVLGVFIFLTAFMAGFTIWAFIIKPYYRTDSTYGSPPLALRSGMMALGLIPFVFALGSKVNFIAMLTGSSHERLQVFHQWASRFVLFLATVHTIPFMYQPLHEGGVAGLKEYYFAESINITGTVAFAMLFFLVFSSFRSLRNWSYTLWVTVHVIVALVFLAFMFIHCQMELTSWRYLWGAAALYGLSAFLRIIRSLNNSPTFLVCHAQLEAVPGGITRIRLDTTAAWSPGQHVFLRFPTIRPLSNHPFTIVSLASPNGTTPSTMVLMARQRSGLTATLYQRALDCGLTEGKEPGDEEETMGLRSEHSTITVPVVVDGPYGVSASAADFDEVLMVAGGSGITFVVASLLDFAWQWHRTRTERGQKKLSVFWSVKDEECIEWVKDQFEAAQAIIPPQSLQLTIHISRSGTEASPIGPQGEEDGEVDKTFSLAEPRPQQAHEGCDGDGLIVERSNRRANVAFEVQEFVKGISRSGGENNRTKKRAAILVCGPHSMSEVVRAEAANMQLDLLKGRLDQISELKVLSEHFGW</sequence>
<evidence type="ECO:0000256" key="9">
    <source>
        <dbReference type="ARBA" id="ARBA00023002"/>
    </source>
</evidence>
<keyword evidence="16" id="KW-1185">Reference proteome</keyword>
<keyword evidence="4" id="KW-0813">Transport</keyword>
<comment type="subcellular location">
    <subcellularLocation>
        <location evidence="1">Cell membrane</location>
        <topology evidence="1">Multi-pass membrane protein</topology>
    </subcellularLocation>
</comment>
<proteinExistence type="inferred from homology"/>
<evidence type="ECO:0000256" key="7">
    <source>
        <dbReference type="ARBA" id="ARBA00022982"/>
    </source>
</evidence>
<keyword evidence="6 13" id="KW-0812">Transmembrane</keyword>
<reference evidence="15" key="1">
    <citation type="journal article" date="2018" name="Mol. Biol. Evol.">
        <title>Broad Genomic Sampling Reveals a Smut Pathogenic Ancestry of the Fungal Clade Ustilaginomycotina.</title>
        <authorList>
            <person name="Kijpornyongpan T."/>
            <person name="Mondo S.J."/>
            <person name="Barry K."/>
            <person name="Sandor L."/>
            <person name="Lee J."/>
            <person name="Lipzen A."/>
            <person name="Pangilinan J."/>
            <person name="LaButti K."/>
            <person name="Hainaut M."/>
            <person name="Henrissat B."/>
            <person name="Grigoriev I.V."/>
            <person name="Spatafora J.W."/>
            <person name="Aime M.C."/>
        </authorList>
    </citation>
    <scope>NUCLEOTIDE SEQUENCE [LARGE SCALE GENOMIC DNA]</scope>
    <source>
        <strain evidence="15">MCA 4198</strain>
    </source>
</reference>
<evidence type="ECO:0000256" key="13">
    <source>
        <dbReference type="SAM" id="Phobius"/>
    </source>
</evidence>
<keyword evidence="10" id="KW-0406">Ion transport</keyword>
<dbReference type="InterPro" id="IPR013112">
    <property type="entry name" value="FAD-bd_8"/>
</dbReference>
<dbReference type="GO" id="GO:0015677">
    <property type="term" value="P:copper ion import"/>
    <property type="evidence" value="ECO:0007669"/>
    <property type="project" value="TreeGrafter"/>
</dbReference>
<evidence type="ECO:0000256" key="10">
    <source>
        <dbReference type="ARBA" id="ARBA00023065"/>
    </source>
</evidence>
<evidence type="ECO:0000256" key="11">
    <source>
        <dbReference type="ARBA" id="ARBA00023136"/>
    </source>
</evidence>
<dbReference type="InterPro" id="IPR013121">
    <property type="entry name" value="Fe_red_NAD-bd_6"/>
</dbReference>
<evidence type="ECO:0000256" key="6">
    <source>
        <dbReference type="ARBA" id="ARBA00022692"/>
    </source>
</evidence>
<name>A0A316Z2C6_9BASI</name>
<dbReference type="SFLD" id="SFLDG01168">
    <property type="entry name" value="Ferric_reductase_subgroup_(FRE"/>
    <property type="match status" value="1"/>
</dbReference>
<feature type="transmembrane region" description="Helical" evidence="13">
    <location>
        <begin position="225"/>
        <end position="244"/>
    </location>
</feature>
<dbReference type="InterPro" id="IPR051410">
    <property type="entry name" value="Ferric/Cupric_Reductase"/>
</dbReference>
<gene>
    <name evidence="15" type="ORF">FA10DRAFT_249039</name>
</gene>
<keyword evidence="8 13" id="KW-1133">Transmembrane helix</keyword>
<accession>A0A316Z2C6</accession>
<dbReference type="InterPro" id="IPR039261">
    <property type="entry name" value="FNR_nucleotide-bd"/>
</dbReference>
<dbReference type="EMBL" id="KZ819634">
    <property type="protein sequence ID" value="PWN94335.1"/>
    <property type="molecule type" value="Genomic_DNA"/>
</dbReference>
<dbReference type="Pfam" id="PF01794">
    <property type="entry name" value="Ferric_reduct"/>
    <property type="match status" value="1"/>
</dbReference>
<dbReference type="SUPFAM" id="SSF52343">
    <property type="entry name" value="Ferredoxin reductase-like, C-terminal NADP-linked domain"/>
    <property type="match status" value="1"/>
</dbReference>
<evidence type="ECO:0000256" key="1">
    <source>
        <dbReference type="ARBA" id="ARBA00004651"/>
    </source>
</evidence>
<evidence type="ECO:0000256" key="2">
    <source>
        <dbReference type="ARBA" id="ARBA00006278"/>
    </source>
</evidence>
<feature type="transmembrane region" description="Helical" evidence="13">
    <location>
        <begin position="283"/>
        <end position="300"/>
    </location>
</feature>
<dbReference type="InterPro" id="IPR017927">
    <property type="entry name" value="FAD-bd_FR_type"/>
</dbReference>
<evidence type="ECO:0000313" key="16">
    <source>
        <dbReference type="Proteomes" id="UP000245768"/>
    </source>
</evidence>
<dbReference type="Pfam" id="PF08022">
    <property type="entry name" value="FAD_binding_8"/>
    <property type="match status" value="1"/>
</dbReference>
<dbReference type="AlphaFoldDB" id="A0A316Z2C6"/>
<dbReference type="FunCoup" id="A0A316Z2C6">
    <property type="interactions" value="157"/>
</dbReference>
<feature type="transmembrane region" description="Helical" evidence="13">
    <location>
        <begin position="187"/>
        <end position="205"/>
    </location>
</feature>
<dbReference type="GO" id="GO:0052851">
    <property type="term" value="F:ferric-chelate reductase (NADPH) activity"/>
    <property type="evidence" value="ECO:0007669"/>
    <property type="project" value="UniProtKB-EC"/>
</dbReference>
<feature type="transmembrane region" description="Helical" evidence="13">
    <location>
        <begin position="251"/>
        <end position="271"/>
    </location>
</feature>
<dbReference type="InParanoid" id="A0A316Z2C6"/>
<evidence type="ECO:0000256" key="8">
    <source>
        <dbReference type="ARBA" id="ARBA00022989"/>
    </source>
</evidence>
<comment type="similarity">
    <text evidence="2">Belongs to the ferric reductase (FRE) family.</text>
</comment>
<evidence type="ECO:0000256" key="3">
    <source>
        <dbReference type="ARBA" id="ARBA00012668"/>
    </source>
</evidence>
<feature type="transmembrane region" description="Helical" evidence="13">
    <location>
        <begin position="43"/>
        <end position="61"/>
    </location>
</feature>
<dbReference type="PANTHER" id="PTHR32361:SF23">
    <property type="entry name" value="FERRIC-CHELATE REDUCTASE"/>
    <property type="match status" value="1"/>
</dbReference>
<keyword evidence="7" id="KW-0249">Electron transport</keyword>